<proteinExistence type="predicted"/>
<dbReference type="EMBL" id="LBUT01000007">
    <property type="protein sequence ID" value="KKQ70409.1"/>
    <property type="molecule type" value="Genomic_DNA"/>
</dbReference>
<evidence type="ECO:0008006" key="4">
    <source>
        <dbReference type="Google" id="ProtNLM"/>
    </source>
</evidence>
<keyword evidence="1" id="KW-0732">Signal</keyword>
<comment type="caution">
    <text evidence="2">The sequence shown here is derived from an EMBL/GenBank/DDBJ whole genome shotgun (WGS) entry which is preliminary data.</text>
</comment>
<dbReference type="AlphaFoldDB" id="A0A0G0M9Q4"/>
<evidence type="ECO:0000256" key="1">
    <source>
        <dbReference type="SAM" id="SignalP"/>
    </source>
</evidence>
<protein>
    <recommendedName>
        <fullName evidence="4">DUF5666 domain-containing protein</fullName>
    </recommendedName>
</protein>
<reference evidence="2 3" key="1">
    <citation type="journal article" date="2015" name="Nature">
        <title>rRNA introns, odd ribosomes, and small enigmatic genomes across a large radiation of phyla.</title>
        <authorList>
            <person name="Brown C.T."/>
            <person name="Hug L.A."/>
            <person name="Thomas B.C."/>
            <person name="Sharon I."/>
            <person name="Castelle C.J."/>
            <person name="Singh A."/>
            <person name="Wilkins M.J."/>
            <person name="Williams K.H."/>
            <person name="Banfield J.F."/>
        </authorList>
    </citation>
    <scope>NUCLEOTIDE SEQUENCE [LARGE SCALE GENOMIC DNA]</scope>
</reference>
<evidence type="ECO:0000313" key="3">
    <source>
        <dbReference type="Proteomes" id="UP000034406"/>
    </source>
</evidence>
<feature type="chain" id="PRO_5002533497" description="DUF5666 domain-containing protein" evidence="1">
    <location>
        <begin position="22"/>
        <end position="95"/>
    </location>
</feature>
<gene>
    <name evidence="2" type="ORF">US90_C0007G0022</name>
</gene>
<organism evidence="2 3">
    <name type="scientific">Candidatus Shapirobacteria bacterium GW2011_GWE2_38_30</name>
    <dbReference type="NCBI Taxonomy" id="1618490"/>
    <lineage>
        <taxon>Bacteria</taxon>
        <taxon>Candidatus Shapironibacteriota</taxon>
    </lineage>
</organism>
<sequence length="95" mass="10387">MKKIFLALVLSSFVLSSCSLTSKPATNQVVEEGGVATKIGEITIKSGDEWLLKTETEIVNLASNKVNLDDYLKKKVKVSGMYSGTTLYVDEIEIN</sequence>
<accession>A0A0G0M9Q4</accession>
<dbReference type="PROSITE" id="PS51257">
    <property type="entry name" value="PROKAR_LIPOPROTEIN"/>
    <property type="match status" value="1"/>
</dbReference>
<feature type="signal peptide" evidence="1">
    <location>
        <begin position="1"/>
        <end position="21"/>
    </location>
</feature>
<name>A0A0G0M9Q4_9BACT</name>
<dbReference type="Proteomes" id="UP000034406">
    <property type="component" value="Unassembled WGS sequence"/>
</dbReference>
<dbReference type="STRING" id="1618490.US90_C0007G0022"/>
<evidence type="ECO:0000313" key="2">
    <source>
        <dbReference type="EMBL" id="KKQ70409.1"/>
    </source>
</evidence>